<name>A0ABR7D8L5_9CLOT</name>
<gene>
    <name evidence="10" type="ORF">H8S20_02330</name>
</gene>
<dbReference type="CDD" id="cd17574">
    <property type="entry name" value="REC_OmpR"/>
    <property type="match status" value="1"/>
</dbReference>
<dbReference type="SUPFAM" id="SSF52172">
    <property type="entry name" value="CheY-like"/>
    <property type="match status" value="1"/>
</dbReference>
<dbReference type="PROSITE" id="PS50110">
    <property type="entry name" value="RESPONSE_REGULATORY"/>
    <property type="match status" value="1"/>
</dbReference>
<dbReference type="Gene3D" id="3.40.50.2300">
    <property type="match status" value="1"/>
</dbReference>
<evidence type="ECO:0000256" key="4">
    <source>
        <dbReference type="ARBA" id="ARBA00023163"/>
    </source>
</evidence>
<dbReference type="Gene3D" id="1.10.10.10">
    <property type="entry name" value="Winged helix-like DNA-binding domain superfamily/Winged helix DNA-binding domain"/>
    <property type="match status" value="1"/>
</dbReference>
<dbReference type="SMART" id="SM00448">
    <property type="entry name" value="REC"/>
    <property type="match status" value="1"/>
</dbReference>
<dbReference type="SMART" id="SM00862">
    <property type="entry name" value="Trans_reg_C"/>
    <property type="match status" value="1"/>
</dbReference>
<feature type="modified residue" description="4-aspartylphosphate" evidence="6">
    <location>
        <position position="53"/>
    </location>
</feature>
<evidence type="ECO:0000256" key="2">
    <source>
        <dbReference type="ARBA" id="ARBA00023015"/>
    </source>
</evidence>
<dbReference type="PROSITE" id="PS51755">
    <property type="entry name" value="OMPR_PHOB"/>
    <property type="match status" value="1"/>
</dbReference>
<dbReference type="SUPFAM" id="SSF46894">
    <property type="entry name" value="C-terminal effector domain of the bipartite response regulators"/>
    <property type="match status" value="1"/>
</dbReference>
<dbReference type="RefSeq" id="WP_032119707.1">
    <property type="nucleotide sequence ID" value="NZ_JACOOO010000004.1"/>
</dbReference>
<accession>A0ABR7D8L5</accession>
<dbReference type="InterPro" id="IPR001867">
    <property type="entry name" value="OmpR/PhoB-type_DNA-bd"/>
</dbReference>
<dbReference type="InterPro" id="IPR039420">
    <property type="entry name" value="WalR-like"/>
</dbReference>
<keyword evidence="4" id="KW-0804">Transcription</keyword>
<dbReference type="EMBL" id="JACOOO010000004">
    <property type="protein sequence ID" value="MBC5627721.1"/>
    <property type="molecule type" value="Genomic_DNA"/>
</dbReference>
<dbReference type="PANTHER" id="PTHR48111:SF73">
    <property type="entry name" value="ALKALINE PHOSPHATASE SYNTHESIS TRANSCRIPTIONAL REGULATORY PROTEIN PHOP"/>
    <property type="match status" value="1"/>
</dbReference>
<keyword evidence="6" id="KW-0597">Phosphoprotein</keyword>
<protein>
    <recommendedName>
        <fullName evidence="1">Stage 0 sporulation protein A homolog</fullName>
    </recommendedName>
</protein>
<feature type="DNA-binding region" description="OmpR/PhoB-type" evidence="7">
    <location>
        <begin position="133"/>
        <end position="229"/>
    </location>
</feature>
<comment type="function">
    <text evidence="5">May play the central regulatory role in sporulation. It may be an element of the effector pathway responsible for the activation of sporulation genes in response to nutritional stress. Spo0A may act in concert with spo0H (a sigma factor) to control the expression of some genes that are critical to the sporulation process.</text>
</comment>
<proteinExistence type="predicted"/>
<keyword evidence="2" id="KW-0805">Transcription regulation</keyword>
<evidence type="ECO:0000256" key="6">
    <source>
        <dbReference type="PROSITE-ProRule" id="PRU00169"/>
    </source>
</evidence>
<dbReference type="Pfam" id="PF00072">
    <property type="entry name" value="Response_reg"/>
    <property type="match status" value="1"/>
</dbReference>
<evidence type="ECO:0000313" key="10">
    <source>
        <dbReference type="EMBL" id="MBC5627721.1"/>
    </source>
</evidence>
<evidence type="ECO:0000256" key="5">
    <source>
        <dbReference type="ARBA" id="ARBA00024867"/>
    </source>
</evidence>
<evidence type="ECO:0000256" key="7">
    <source>
        <dbReference type="PROSITE-ProRule" id="PRU01091"/>
    </source>
</evidence>
<keyword evidence="11" id="KW-1185">Reference proteome</keyword>
<organism evidence="10 11">
    <name type="scientific">Clostridium hominis</name>
    <dbReference type="NCBI Taxonomy" id="2763036"/>
    <lineage>
        <taxon>Bacteria</taxon>
        <taxon>Bacillati</taxon>
        <taxon>Bacillota</taxon>
        <taxon>Clostridia</taxon>
        <taxon>Eubacteriales</taxon>
        <taxon>Clostridiaceae</taxon>
        <taxon>Clostridium</taxon>
    </lineage>
</organism>
<keyword evidence="3 7" id="KW-0238">DNA-binding</keyword>
<reference evidence="10 11" key="1">
    <citation type="submission" date="2020-08" db="EMBL/GenBank/DDBJ databases">
        <title>Genome public.</title>
        <authorList>
            <person name="Liu C."/>
            <person name="Sun Q."/>
        </authorList>
    </citation>
    <scope>NUCLEOTIDE SEQUENCE [LARGE SCALE GENOMIC DNA]</scope>
    <source>
        <strain evidence="10 11">NSJ-6</strain>
    </source>
</reference>
<evidence type="ECO:0000259" key="8">
    <source>
        <dbReference type="PROSITE" id="PS50110"/>
    </source>
</evidence>
<comment type="caution">
    <text evidence="10">The sequence shown here is derived from an EMBL/GenBank/DDBJ whole genome shotgun (WGS) entry which is preliminary data.</text>
</comment>
<dbReference type="PANTHER" id="PTHR48111">
    <property type="entry name" value="REGULATOR OF RPOS"/>
    <property type="match status" value="1"/>
</dbReference>
<dbReference type="CDD" id="cd00383">
    <property type="entry name" value="trans_reg_C"/>
    <property type="match status" value="1"/>
</dbReference>
<evidence type="ECO:0000256" key="1">
    <source>
        <dbReference type="ARBA" id="ARBA00018672"/>
    </source>
</evidence>
<dbReference type="Proteomes" id="UP000596929">
    <property type="component" value="Unassembled WGS sequence"/>
</dbReference>
<evidence type="ECO:0000313" key="11">
    <source>
        <dbReference type="Proteomes" id="UP000596929"/>
    </source>
</evidence>
<dbReference type="InterPro" id="IPR016032">
    <property type="entry name" value="Sig_transdc_resp-reg_C-effctor"/>
</dbReference>
<feature type="domain" description="OmpR/PhoB-type" evidence="9">
    <location>
        <begin position="133"/>
        <end position="229"/>
    </location>
</feature>
<feature type="domain" description="Response regulatory" evidence="8">
    <location>
        <begin position="5"/>
        <end position="117"/>
    </location>
</feature>
<dbReference type="InterPro" id="IPR036388">
    <property type="entry name" value="WH-like_DNA-bd_sf"/>
</dbReference>
<dbReference type="Pfam" id="PF00486">
    <property type="entry name" value="Trans_reg_C"/>
    <property type="match status" value="1"/>
</dbReference>
<dbReference type="InterPro" id="IPR001789">
    <property type="entry name" value="Sig_transdc_resp-reg_receiver"/>
</dbReference>
<sequence>MKNKTVLIVEDEEKINKMLCDYFKFNEFNVISANDGLEAVEKFNDSIDLIILDVMLPKLDGFTVLRRIRKKSDVPVIMVTARADEEDVLMGYELNVDDYVTKPFNSEILLAKAKVLLSRIEAMTLNGKENIQEDILEYNGVKLDKLKMEVYIDDEQIEIEPKQFEVLEYLMENKNIVISREKLLETKWGYDYYGNTRVVDAQIKKLRKNLKHKSYCIKTIFGSGYKFDVE</sequence>
<evidence type="ECO:0000256" key="3">
    <source>
        <dbReference type="ARBA" id="ARBA00023125"/>
    </source>
</evidence>
<dbReference type="InterPro" id="IPR011006">
    <property type="entry name" value="CheY-like_superfamily"/>
</dbReference>
<evidence type="ECO:0000259" key="9">
    <source>
        <dbReference type="PROSITE" id="PS51755"/>
    </source>
</evidence>